<dbReference type="Proteomes" id="UP000295621">
    <property type="component" value="Unassembled WGS sequence"/>
</dbReference>
<dbReference type="AlphaFoldDB" id="A0A4R4RGC0"/>
<feature type="transmembrane region" description="Helical" evidence="2">
    <location>
        <begin position="370"/>
        <end position="387"/>
    </location>
</feature>
<evidence type="ECO:0008006" key="5">
    <source>
        <dbReference type="Google" id="ProtNLM"/>
    </source>
</evidence>
<sequence>MSVATAAVNITARACEATDGNGLGDQHLTAVGTCEVSAFHVQLALAGGITDPFHLIFKVLMTITWAIYQFQVIALAWVTDFVLGMTWLNWFTGIAGDFQDSVAGMLSNLNVYVAMLTITAFVCMLWMARGMWGKGILQLFLSLVIANYAVAAIAYSENRPDNNLAPINPISWLIGNDDTQDGLLYDARDTARELVGRIVSDDSYYYEGDDPGPDQVTPGQSILDTFLYHPAMLVNFGYILDGQCEEAYAIALSHAGNGSTKDELRDALGERRGAGSAADGVDTGSELTDPGTWWGGTGDEPVDYDPEVWKVVGSCTTDNVDAYAKMARPDSWMAQFAIQPAVTILAVLILIIAGVVFIAGLSALVQCVKLLVTLLLAILPGGARGLLWRNIGQLFATVLMMMFCILFLGVFLHVVTDIMASGGAPIGNPDDRSVRWAEIGKFILVDLLLVAGIVLFWRGRGAVHETKDRVAAAMASTFNSGGGGGGGAFGGNALVPAGGGSGPGGLQRAAGKLNAMSDAARNMKGMARTAGLAWATGGGSLAAKGGTLAAKNTVLRRAAQGAGGMARQGAAALGESSRNVAHTGLAAARRSRVGTELSRTSTRARGRMHQFGTWSQKGGAYARNAYRTGMQRMGEHGLMPTDVFRRNAHRTRRLMTEGAATAAGGRFGTADMANRSFWAGKDVRAAEVQRAVDRKARAEAAKKAYGDADGRHRSAKAQADLTRRRHMDQAAEEAAERRSARERRRMSRDFARQEWESRRRGQS</sequence>
<feature type="transmembrane region" description="Helical" evidence="2">
    <location>
        <begin position="341"/>
        <end position="364"/>
    </location>
</feature>
<gene>
    <name evidence="3" type="ORF">E1212_21670</name>
</gene>
<evidence type="ECO:0000313" key="4">
    <source>
        <dbReference type="Proteomes" id="UP000295621"/>
    </source>
</evidence>
<feature type="transmembrane region" description="Helical" evidence="2">
    <location>
        <begin position="436"/>
        <end position="457"/>
    </location>
</feature>
<evidence type="ECO:0000313" key="3">
    <source>
        <dbReference type="EMBL" id="TDC48324.1"/>
    </source>
</evidence>
<feature type="compositionally biased region" description="Basic and acidic residues" evidence="1">
    <location>
        <begin position="702"/>
        <end position="712"/>
    </location>
</feature>
<accession>A0A4R4RGC0</accession>
<keyword evidence="2" id="KW-0812">Transmembrane</keyword>
<feature type="transmembrane region" description="Helical" evidence="2">
    <location>
        <begin position="109"/>
        <end position="129"/>
    </location>
</feature>
<dbReference type="OrthoDB" id="4493164at2"/>
<comment type="caution">
    <text evidence="3">The sequence shown here is derived from an EMBL/GenBank/DDBJ whole genome shotgun (WGS) entry which is preliminary data.</text>
</comment>
<dbReference type="EMBL" id="SMKL01000058">
    <property type="protein sequence ID" value="TDC48324.1"/>
    <property type="molecule type" value="Genomic_DNA"/>
</dbReference>
<feature type="transmembrane region" description="Helical" evidence="2">
    <location>
        <begin position="65"/>
        <end position="88"/>
    </location>
</feature>
<evidence type="ECO:0000256" key="2">
    <source>
        <dbReference type="SAM" id="Phobius"/>
    </source>
</evidence>
<reference evidence="3 4" key="1">
    <citation type="submission" date="2019-02" db="EMBL/GenBank/DDBJ databases">
        <title>Draft genome sequences of novel Actinobacteria.</title>
        <authorList>
            <person name="Sahin N."/>
            <person name="Ay H."/>
            <person name="Saygin H."/>
        </authorList>
    </citation>
    <scope>NUCLEOTIDE SEQUENCE [LARGE SCALE GENOMIC DNA]</scope>
    <source>
        <strain evidence="3 4">KC603</strain>
    </source>
</reference>
<protein>
    <recommendedName>
        <fullName evidence="5">TrbL/VirB6 plasmid conjugal transfer protein</fullName>
    </recommendedName>
</protein>
<keyword evidence="2" id="KW-1133">Transmembrane helix</keyword>
<keyword evidence="4" id="KW-1185">Reference proteome</keyword>
<feature type="transmembrane region" description="Helical" evidence="2">
    <location>
        <begin position="394"/>
        <end position="416"/>
    </location>
</feature>
<feature type="region of interest" description="Disordered" evidence="1">
    <location>
        <begin position="586"/>
        <end position="605"/>
    </location>
</feature>
<name>A0A4R4RGC0_9ACTN</name>
<proteinExistence type="predicted"/>
<organism evidence="3 4">
    <name type="scientific">Jiangella ureilytica</name>
    <dbReference type="NCBI Taxonomy" id="2530374"/>
    <lineage>
        <taxon>Bacteria</taxon>
        <taxon>Bacillati</taxon>
        <taxon>Actinomycetota</taxon>
        <taxon>Actinomycetes</taxon>
        <taxon>Jiangellales</taxon>
        <taxon>Jiangellaceae</taxon>
        <taxon>Jiangella</taxon>
    </lineage>
</organism>
<feature type="region of interest" description="Disordered" evidence="1">
    <location>
        <begin position="272"/>
        <end position="296"/>
    </location>
</feature>
<keyword evidence="2" id="KW-0472">Membrane</keyword>
<feature type="region of interest" description="Disordered" evidence="1">
    <location>
        <begin position="702"/>
        <end position="763"/>
    </location>
</feature>
<feature type="compositionally biased region" description="Basic and acidic residues" evidence="1">
    <location>
        <begin position="747"/>
        <end position="763"/>
    </location>
</feature>
<evidence type="ECO:0000256" key="1">
    <source>
        <dbReference type="SAM" id="MobiDB-lite"/>
    </source>
</evidence>
<dbReference type="RefSeq" id="WP_131986307.1">
    <property type="nucleotide sequence ID" value="NZ_SMKL01000058.1"/>
</dbReference>